<dbReference type="SMART" id="SM00315">
    <property type="entry name" value="RGS"/>
    <property type="match status" value="1"/>
</dbReference>
<name>A0A0M3I4H0_ASCLU</name>
<dbReference type="WBParaSite" id="ALUE_0001168601-mRNA-1">
    <property type="protein sequence ID" value="ALUE_0001168601-mRNA-1"/>
    <property type="gene ID" value="ALUE_0001168601"/>
</dbReference>
<dbReference type="Pfam" id="PF00615">
    <property type="entry name" value="RGS"/>
    <property type="match status" value="1"/>
</dbReference>
<dbReference type="PANTHER" id="PTHR10845">
    <property type="entry name" value="REGULATOR OF G PROTEIN SIGNALING"/>
    <property type="match status" value="1"/>
</dbReference>
<dbReference type="AlphaFoldDB" id="A0A0M3I4H0"/>
<evidence type="ECO:0000259" key="2">
    <source>
        <dbReference type="PROSITE" id="PS50132"/>
    </source>
</evidence>
<dbReference type="Gene3D" id="1.10.167.10">
    <property type="entry name" value="Regulator of G-protein Signalling 4, domain 2"/>
    <property type="match status" value="1"/>
</dbReference>
<proteinExistence type="predicted"/>
<dbReference type="InterPro" id="IPR036305">
    <property type="entry name" value="RGS_sf"/>
</dbReference>
<dbReference type="InterPro" id="IPR044926">
    <property type="entry name" value="RGS_subdomain_2"/>
</dbReference>
<dbReference type="Proteomes" id="UP000036681">
    <property type="component" value="Unplaced"/>
</dbReference>
<dbReference type="InterPro" id="IPR016137">
    <property type="entry name" value="RGS"/>
</dbReference>
<sequence>MKPISGTRRRRSGEMQTQSCSSNRTPSPTSTQRLSPNEWTYAFDKVITDDEGRNQFTKFLQSEYSEENILFWWAVQELRSCAEDRAIFEKTVQEMFDTFIAADSPLAINIDHDTRTEIIERVQMMEPSTLPNTIFDKAQTQIYRLMEKDCFSRFVHTQAYKDLARRLSLPHTFRFNGRLSPI</sequence>
<feature type="domain" description="RGS" evidence="2">
    <location>
        <begin position="42"/>
        <end position="164"/>
    </location>
</feature>
<reference evidence="4" key="1">
    <citation type="submission" date="2017-02" db="UniProtKB">
        <authorList>
            <consortium name="WormBaseParasite"/>
        </authorList>
    </citation>
    <scope>IDENTIFICATION</scope>
</reference>
<protein>
    <submittedName>
        <fullName evidence="4">RGS domain-containing protein</fullName>
    </submittedName>
</protein>
<evidence type="ECO:0000313" key="4">
    <source>
        <dbReference type="WBParaSite" id="ALUE_0001168601-mRNA-1"/>
    </source>
</evidence>
<dbReference type="PRINTS" id="PR01301">
    <property type="entry name" value="RGSPROTEIN"/>
</dbReference>
<dbReference type="PROSITE" id="PS50132">
    <property type="entry name" value="RGS"/>
    <property type="match status" value="1"/>
</dbReference>
<organism evidence="3 4">
    <name type="scientific">Ascaris lumbricoides</name>
    <name type="common">Giant roundworm</name>
    <dbReference type="NCBI Taxonomy" id="6252"/>
    <lineage>
        <taxon>Eukaryota</taxon>
        <taxon>Metazoa</taxon>
        <taxon>Ecdysozoa</taxon>
        <taxon>Nematoda</taxon>
        <taxon>Chromadorea</taxon>
        <taxon>Rhabditida</taxon>
        <taxon>Spirurina</taxon>
        <taxon>Ascaridomorpha</taxon>
        <taxon>Ascaridoidea</taxon>
        <taxon>Ascarididae</taxon>
        <taxon>Ascaris</taxon>
    </lineage>
</organism>
<feature type="region of interest" description="Disordered" evidence="1">
    <location>
        <begin position="1"/>
        <end position="35"/>
    </location>
</feature>
<feature type="compositionally biased region" description="Polar residues" evidence="1">
    <location>
        <begin position="14"/>
        <end position="35"/>
    </location>
</feature>
<evidence type="ECO:0000313" key="3">
    <source>
        <dbReference type="Proteomes" id="UP000036681"/>
    </source>
</evidence>
<keyword evidence="3" id="KW-1185">Reference proteome</keyword>
<accession>A0A0M3I4H0</accession>
<dbReference type="PANTHER" id="PTHR10845:SF254">
    <property type="entry name" value="RGS DOMAIN-CONTAINING PROTEIN-RELATED"/>
    <property type="match status" value="1"/>
</dbReference>
<dbReference type="SUPFAM" id="SSF48097">
    <property type="entry name" value="Regulator of G-protein signaling, RGS"/>
    <property type="match status" value="1"/>
</dbReference>
<evidence type="ECO:0000256" key="1">
    <source>
        <dbReference type="SAM" id="MobiDB-lite"/>
    </source>
</evidence>